<evidence type="ECO:0000256" key="3">
    <source>
        <dbReference type="ARBA" id="ARBA00022630"/>
    </source>
</evidence>
<dbReference type="InterPro" id="IPR051169">
    <property type="entry name" value="NADH-Q_oxidoreductase"/>
</dbReference>
<organism evidence="7 8">
    <name type="scientific">Bacillus bruguierae</name>
    <dbReference type="NCBI Taxonomy" id="3127667"/>
    <lineage>
        <taxon>Bacteria</taxon>
        <taxon>Bacillati</taxon>
        <taxon>Bacillota</taxon>
        <taxon>Bacilli</taxon>
        <taxon>Bacillales</taxon>
        <taxon>Bacillaceae</taxon>
        <taxon>Bacillus</taxon>
    </lineage>
</organism>
<dbReference type="GO" id="GO:0016491">
    <property type="term" value="F:oxidoreductase activity"/>
    <property type="evidence" value="ECO:0007669"/>
    <property type="project" value="UniProtKB-KW"/>
</dbReference>
<dbReference type="InterPro" id="IPR036188">
    <property type="entry name" value="FAD/NAD-bd_sf"/>
</dbReference>
<dbReference type="PANTHER" id="PTHR42913:SF3">
    <property type="entry name" value="64 KDA MITOCHONDRIAL NADH DEHYDROGENASE (EUROFUNG)"/>
    <property type="match status" value="1"/>
</dbReference>
<keyword evidence="5 7" id="KW-0560">Oxidoreductase</keyword>
<dbReference type="Proteomes" id="UP001372526">
    <property type="component" value="Unassembled WGS sequence"/>
</dbReference>
<accession>A0ABU8FFD9</accession>
<dbReference type="EMBL" id="JBAWSX010000003">
    <property type="protein sequence ID" value="MEI4801402.1"/>
    <property type="molecule type" value="Genomic_DNA"/>
</dbReference>
<dbReference type="SUPFAM" id="SSF51905">
    <property type="entry name" value="FAD/NAD(P)-binding domain"/>
    <property type="match status" value="1"/>
</dbReference>
<keyword evidence="8" id="KW-1185">Reference proteome</keyword>
<proteinExistence type="inferred from homology"/>
<reference evidence="7 8" key="1">
    <citation type="submission" date="2024-01" db="EMBL/GenBank/DDBJ databases">
        <title>Seven novel Bacillus-like species.</title>
        <authorList>
            <person name="Liu G."/>
        </authorList>
    </citation>
    <scope>NUCLEOTIDE SEQUENCE [LARGE SCALE GENOMIC DNA]</scope>
    <source>
        <strain evidence="7 8">FJAT-51639</strain>
    </source>
</reference>
<evidence type="ECO:0000313" key="8">
    <source>
        <dbReference type="Proteomes" id="UP001372526"/>
    </source>
</evidence>
<name>A0ABU8FFD9_9BACI</name>
<evidence type="ECO:0000259" key="6">
    <source>
        <dbReference type="Pfam" id="PF07992"/>
    </source>
</evidence>
<comment type="similarity">
    <text evidence="2">Belongs to the NADH dehydrogenase family.</text>
</comment>
<dbReference type="PANTHER" id="PTHR42913">
    <property type="entry name" value="APOPTOSIS-INDUCING FACTOR 1"/>
    <property type="match status" value="1"/>
</dbReference>
<dbReference type="Gene3D" id="3.50.50.100">
    <property type="match status" value="1"/>
</dbReference>
<dbReference type="InterPro" id="IPR023753">
    <property type="entry name" value="FAD/NAD-binding_dom"/>
</dbReference>
<feature type="domain" description="FAD/NAD(P)-binding" evidence="6">
    <location>
        <begin position="3"/>
        <end position="288"/>
    </location>
</feature>
<evidence type="ECO:0000256" key="4">
    <source>
        <dbReference type="ARBA" id="ARBA00022827"/>
    </source>
</evidence>
<keyword evidence="3" id="KW-0285">Flavoprotein</keyword>
<sequence length="356" mass="39901">MKHLVILGGGYGGMRVLQRLLPSNQLPDDVQVTLIDKVPYHCFKTEYYALVAGTISETHIRIPFPEHPRLNIQYGTITNVDLENKAVHLEGGEVVNYDDLIIGLGCEDNYHNVPGAKENTYSLQSIEQVRQTYQQLNGLEPHATVAVVGAGLSGVEVASELRESRPDLNIYLFDRKDRILFPFPEKLSKYVEEWFLKHNVTIVRNSNITKVEPTIVYNHDEPLECDAIVWTAGIQASEIVRNLPVEHDNSGRVVLTKYHNIPDYENVYVLGDCAALPHAPSAQLAEGQGEQIVQILLKRWSNEALPEELPVIKLKGVLGSLGKKHGFGLLANQPLMGRVPRLLKSGILWMYKHHNG</sequence>
<dbReference type="Pfam" id="PF07992">
    <property type="entry name" value="Pyr_redox_2"/>
    <property type="match status" value="1"/>
</dbReference>
<evidence type="ECO:0000256" key="1">
    <source>
        <dbReference type="ARBA" id="ARBA00001974"/>
    </source>
</evidence>
<evidence type="ECO:0000313" key="7">
    <source>
        <dbReference type="EMBL" id="MEI4801402.1"/>
    </source>
</evidence>
<protein>
    <submittedName>
        <fullName evidence="7">NAD(P)/FAD-dependent oxidoreductase</fullName>
        <ecNumber evidence="7">1.6.5.-</ecNumber>
    </submittedName>
</protein>
<dbReference type="PRINTS" id="PR00411">
    <property type="entry name" value="PNDRDTASEI"/>
</dbReference>
<evidence type="ECO:0000256" key="5">
    <source>
        <dbReference type="ARBA" id="ARBA00023002"/>
    </source>
</evidence>
<evidence type="ECO:0000256" key="2">
    <source>
        <dbReference type="ARBA" id="ARBA00005272"/>
    </source>
</evidence>
<gene>
    <name evidence="7" type="ORF">WAZ07_08700</name>
</gene>
<dbReference type="EC" id="1.6.5.-" evidence="7"/>
<comment type="caution">
    <text evidence="7">The sequence shown here is derived from an EMBL/GenBank/DDBJ whole genome shotgun (WGS) entry which is preliminary data.</text>
</comment>
<keyword evidence="4" id="KW-0274">FAD</keyword>
<dbReference type="PRINTS" id="PR00368">
    <property type="entry name" value="FADPNR"/>
</dbReference>
<comment type="cofactor">
    <cofactor evidence="1">
        <name>FAD</name>
        <dbReference type="ChEBI" id="CHEBI:57692"/>
    </cofactor>
</comment>
<dbReference type="RefSeq" id="WP_336472092.1">
    <property type="nucleotide sequence ID" value="NZ_JBAWSX010000003.1"/>
</dbReference>